<evidence type="ECO:0000313" key="6">
    <source>
        <dbReference type="Proteomes" id="UP000296352"/>
    </source>
</evidence>
<feature type="signal peptide" evidence="3">
    <location>
        <begin position="1"/>
        <end position="35"/>
    </location>
</feature>
<dbReference type="Pfam" id="PF17173">
    <property type="entry name" value="DUF5129"/>
    <property type="match status" value="1"/>
</dbReference>
<dbReference type="InterPro" id="IPR033435">
    <property type="entry name" value="DUF5129"/>
</dbReference>
<reference evidence="5 6" key="1">
    <citation type="submission" date="2019-04" db="EMBL/GenBank/DDBJ databases">
        <title>Corynebacterium endometrii sp. nov., isolated from the uterus of a cow with endometritis.</title>
        <authorList>
            <person name="Ballas P."/>
            <person name="Ruckert C."/>
            <person name="Wagener K."/>
            <person name="Drillich M."/>
            <person name="Kaempfer P."/>
            <person name="Busse H.-J."/>
            <person name="Ehling-Schulz M."/>
        </authorList>
    </citation>
    <scope>NUCLEOTIDE SEQUENCE [LARGE SCALE GENOMIC DNA]</scope>
    <source>
        <strain evidence="5 6">LMM-1653</strain>
    </source>
</reference>
<keyword evidence="3" id="KW-0732">Signal</keyword>
<dbReference type="Proteomes" id="UP000296352">
    <property type="component" value="Chromosome"/>
</dbReference>
<proteinExistence type="predicted"/>
<feature type="domain" description="DUF5129" evidence="4">
    <location>
        <begin position="72"/>
        <end position="290"/>
    </location>
</feature>
<keyword evidence="2" id="KW-1133">Transmembrane helix</keyword>
<keyword evidence="6" id="KW-1185">Reference proteome</keyword>
<evidence type="ECO:0000256" key="2">
    <source>
        <dbReference type="SAM" id="Phobius"/>
    </source>
</evidence>
<gene>
    <name evidence="5" type="ORF">CENDO_10625</name>
</gene>
<keyword evidence="2" id="KW-0812">Transmembrane</keyword>
<evidence type="ECO:0000256" key="3">
    <source>
        <dbReference type="SAM" id="SignalP"/>
    </source>
</evidence>
<keyword evidence="2" id="KW-0472">Membrane</keyword>
<evidence type="ECO:0000256" key="1">
    <source>
        <dbReference type="SAM" id="MobiDB-lite"/>
    </source>
</evidence>
<sequence precursor="true">MPAANLRGTLGHMKWLTVTVVSAAAALGAAFPVAAAQEQPPRVDFVDGADILSPSDEQLLTTEATQARLPDTVSHVTFLTFADNEDNLNDTVLEFGENERPELLNESQNKYAPGLLLLVVGLDPNRMGVYCGDDVCASMDMYGDGRLDGILDEMQPAFADGNYAVGFTEGLRASADNSIRRDASDSEPTNWPLVGGALGGVGVLFAGGIGLTVVGARRKKVARLRERLGYIREHHADVALRLDEIDIRANSLTSALANDSLRLEWGRVRGAFDRTTDVVGRFDKAGDKQLLANESEIDSAYESVRAAQRAEEQIETLFSIEKGDATVRRRQLSELLEDVRAAELEAGDLDAKGNLHTELVLLGERITALRDKSPTAPAGEFMDEYSAILRDYGVLMEHLKTSLYATTDAPERAHTAPRLGDAGWAPGMGHYYVPYALINEWHTTDVTVHSAVDLSTGSATTGYSSPGFPAAAVPAGSSALDRPGPDGAPAERQMPGGQALPKRRAPRLPGAGLGPAPR</sequence>
<evidence type="ECO:0000259" key="4">
    <source>
        <dbReference type="Pfam" id="PF17173"/>
    </source>
</evidence>
<feature type="region of interest" description="Disordered" evidence="1">
    <location>
        <begin position="471"/>
        <end position="518"/>
    </location>
</feature>
<feature type="transmembrane region" description="Helical" evidence="2">
    <location>
        <begin position="191"/>
        <end position="216"/>
    </location>
</feature>
<dbReference type="AlphaFoldDB" id="A0A4V1CEV0"/>
<name>A0A4V1CEV0_9CORY</name>
<accession>A0A4V1CEV0</accession>
<protein>
    <recommendedName>
        <fullName evidence="4">DUF5129 domain-containing protein</fullName>
    </recommendedName>
</protein>
<dbReference type="Gene3D" id="3.10.310.50">
    <property type="match status" value="1"/>
</dbReference>
<evidence type="ECO:0000313" key="5">
    <source>
        <dbReference type="EMBL" id="QCB29378.1"/>
    </source>
</evidence>
<feature type="chain" id="PRO_5020978109" description="DUF5129 domain-containing protein" evidence="3">
    <location>
        <begin position="36"/>
        <end position="518"/>
    </location>
</feature>
<dbReference type="KEGG" id="cee:CENDO_10625"/>
<dbReference type="EMBL" id="CP039247">
    <property type="protein sequence ID" value="QCB29378.1"/>
    <property type="molecule type" value="Genomic_DNA"/>
</dbReference>
<organism evidence="5 6">
    <name type="scientific">Corynebacterium endometrii</name>
    <dbReference type="NCBI Taxonomy" id="2488819"/>
    <lineage>
        <taxon>Bacteria</taxon>
        <taxon>Bacillati</taxon>
        <taxon>Actinomycetota</taxon>
        <taxon>Actinomycetes</taxon>
        <taxon>Mycobacteriales</taxon>
        <taxon>Corynebacteriaceae</taxon>
        <taxon>Corynebacterium</taxon>
    </lineage>
</organism>